<dbReference type="eggNOG" id="ENOG5033GBI">
    <property type="taxonomic scope" value="Bacteria"/>
</dbReference>
<dbReference type="Proteomes" id="UP000006062">
    <property type="component" value="Chromosome"/>
</dbReference>
<keyword evidence="2" id="KW-1185">Reference proteome</keyword>
<dbReference type="STRING" id="765911.Thivi_4011"/>
<protein>
    <submittedName>
        <fullName evidence="1">Uncharacterized protein</fullName>
    </submittedName>
</protein>
<dbReference type="AlphaFoldDB" id="I3YFS7"/>
<evidence type="ECO:0000313" key="2">
    <source>
        <dbReference type="Proteomes" id="UP000006062"/>
    </source>
</evidence>
<dbReference type="OrthoDB" id="9204563at2"/>
<reference evidence="1 2" key="1">
    <citation type="submission" date="2012-06" db="EMBL/GenBank/DDBJ databases">
        <title>Complete sequence of Thiocystis violascens DSM 198.</title>
        <authorList>
            <consortium name="US DOE Joint Genome Institute"/>
            <person name="Lucas S."/>
            <person name="Han J."/>
            <person name="Lapidus A."/>
            <person name="Cheng J.-F."/>
            <person name="Goodwin L."/>
            <person name="Pitluck S."/>
            <person name="Peters L."/>
            <person name="Ovchinnikova G."/>
            <person name="Teshima H."/>
            <person name="Detter J.C."/>
            <person name="Han C."/>
            <person name="Tapia R."/>
            <person name="Land M."/>
            <person name="Hauser L."/>
            <person name="Kyrpides N."/>
            <person name="Ivanova N."/>
            <person name="Pagani I."/>
            <person name="Vogl K."/>
            <person name="Liu Z."/>
            <person name="Frigaard N.-U."/>
            <person name="Bryant D."/>
            <person name="Woyke T."/>
        </authorList>
    </citation>
    <scope>NUCLEOTIDE SEQUENCE [LARGE SCALE GENOMIC DNA]</scope>
    <source>
        <strain evidence="2">ATCC 17096 / DSM 198 / 6111</strain>
    </source>
</reference>
<sequence>MGVLIFKGMTVGILPGDCVISLAESGASESKLILSTAYNVIPLWLRIARDSLNDAKVACDNIAQNWSDNADSKKALLVAELAPSMQVIVSCGIALDALYDMLKPYAKLSTDDVARWKRNRTGRGTQIAEVARRVLKFKKEQMKEVKKAITEIIRFRDMAVHPTLELKNALPRPDLEIGVDWKFSAYRFSNAQACFHTTMQIFIFAHQSKNLEEKLVVAFANIFEALEELGVVKINT</sequence>
<dbReference type="KEGG" id="tvi:Thivi_4011"/>
<dbReference type="RefSeq" id="WP_014780232.1">
    <property type="nucleotide sequence ID" value="NC_018012.1"/>
</dbReference>
<proteinExistence type="predicted"/>
<name>I3YFS7_THIV6</name>
<dbReference type="EMBL" id="CP003154">
    <property type="protein sequence ID" value="AFL75845.1"/>
    <property type="molecule type" value="Genomic_DNA"/>
</dbReference>
<gene>
    <name evidence="1" type="ordered locus">Thivi_4011</name>
</gene>
<evidence type="ECO:0000313" key="1">
    <source>
        <dbReference type="EMBL" id="AFL75845.1"/>
    </source>
</evidence>
<organism evidence="1 2">
    <name type="scientific">Thiocystis violascens (strain ATCC 17096 / DSM 198 / 6111)</name>
    <name type="common">Chromatium violascens</name>
    <dbReference type="NCBI Taxonomy" id="765911"/>
    <lineage>
        <taxon>Bacteria</taxon>
        <taxon>Pseudomonadati</taxon>
        <taxon>Pseudomonadota</taxon>
        <taxon>Gammaproteobacteria</taxon>
        <taxon>Chromatiales</taxon>
        <taxon>Chromatiaceae</taxon>
        <taxon>Thiocystis</taxon>
    </lineage>
</organism>
<accession>I3YFS7</accession>
<dbReference type="HOGENOM" id="CLU_1184296_0_0_6"/>